<sequence>MADSEPFSVTVHPYHSKGVRHACLYELGSSPARNALVFIGGLGDGPHTVPYIRTVAAKIEAAQGLSYSVFEIRIRSSFSGFGWSSLANDVEDISDAVKYLRGIGKEKVVLMGHSTGSQDCIEYTDYDKHHNEPVDGFILQGSVSDREALPNEKGKEAIDKAVALATEMIKSGRADDAVPKSQLSFESDPWPITAYRFHSLAGVGGDDDYFSSDLPDEKIAAAWGRVKQPILVVPSAEDQYVPKTVDFEKLLAKWRSFCPAMSNLSGLIPGATHTVDLPSSQEWLGDRVVSFLGSLDK</sequence>
<keyword evidence="2" id="KW-1185">Reference proteome</keyword>
<evidence type="ECO:0000313" key="1">
    <source>
        <dbReference type="EMBL" id="KUI56216.1"/>
    </source>
</evidence>
<organism evidence="1 2">
    <name type="scientific">Cytospora mali</name>
    <name type="common">Apple Valsa canker fungus</name>
    <name type="synonym">Valsa mali</name>
    <dbReference type="NCBI Taxonomy" id="578113"/>
    <lineage>
        <taxon>Eukaryota</taxon>
        <taxon>Fungi</taxon>
        <taxon>Dikarya</taxon>
        <taxon>Ascomycota</taxon>
        <taxon>Pezizomycotina</taxon>
        <taxon>Sordariomycetes</taxon>
        <taxon>Sordariomycetidae</taxon>
        <taxon>Diaporthales</taxon>
        <taxon>Cytosporaceae</taxon>
        <taxon>Cytospora</taxon>
    </lineage>
</organism>
<dbReference type="PANTHER" id="PTHR31591:SF7">
    <property type="entry name" value="DUF1749-DOMAIN-CONTAINING PROTEIN"/>
    <property type="match status" value="1"/>
</dbReference>
<protein>
    <submittedName>
        <fullName evidence="1">Uncharacterized protein</fullName>
    </submittedName>
</protein>
<name>A0A194UX90_CYTMA</name>
<proteinExistence type="predicted"/>
<dbReference type="SUPFAM" id="SSF53474">
    <property type="entry name" value="alpha/beta-Hydrolases"/>
    <property type="match status" value="1"/>
</dbReference>
<gene>
    <name evidence="1" type="ORF">VP1G_03588</name>
</gene>
<dbReference type="AlphaFoldDB" id="A0A194UX90"/>
<reference evidence="2" key="1">
    <citation type="submission" date="2014-12" db="EMBL/GenBank/DDBJ databases">
        <title>Genome Sequence of Valsa Canker Pathogens Uncovers a Specific Adaption of Colonization on Woody Bark.</title>
        <authorList>
            <person name="Yin Z."/>
            <person name="Liu H."/>
            <person name="Gao X."/>
            <person name="Li Z."/>
            <person name="Song N."/>
            <person name="Ke X."/>
            <person name="Dai Q."/>
            <person name="Wu Y."/>
            <person name="Sun Y."/>
            <person name="Xu J.-R."/>
            <person name="Kang Z.K."/>
            <person name="Wang L."/>
            <person name="Huang L."/>
        </authorList>
    </citation>
    <scope>NUCLEOTIDE SEQUENCE [LARGE SCALE GENOMIC DNA]</scope>
    <source>
        <strain evidence="2">SXYL134</strain>
    </source>
</reference>
<accession>A0A194UX90</accession>
<dbReference type="Gene3D" id="3.40.50.1820">
    <property type="entry name" value="alpha/beta hydrolase"/>
    <property type="match status" value="1"/>
</dbReference>
<evidence type="ECO:0000313" key="2">
    <source>
        <dbReference type="Proteomes" id="UP000078576"/>
    </source>
</evidence>
<dbReference type="Pfam" id="PF08538">
    <property type="entry name" value="DUF1749"/>
    <property type="match status" value="1"/>
</dbReference>
<dbReference type="PANTHER" id="PTHR31591">
    <property type="entry name" value="UPF0613 PROTEIN PB24D3.06C"/>
    <property type="match status" value="1"/>
</dbReference>
<dbReference type="OrthoDB" id="10034502at2759"/>
<dbReference type="InterPro" id="IPR013744">
    <property type="entry name" value="SidJ"/>
</dbReference>
<dbReference type="Proteomes" id="UP000078576">
    <property type="component" value="Unassembled WGS sequence"/>
</dbReference>
<dbReference type="EMBL" id="KN714687">
    <property type="protein sequence ID" value="KUI56216.1"/>
    <property type="molecule type" value="Genomic_DNA"/>
</dbReference>
<dbReference type="InterPro" id="IPR029058">
    <property type="entry name" value="AB_hydrolase_fold"/>
</dbReference>